<dbReference type="SUPFAM" id="SSF81324">
    <property type="entry name" value="Voltage-gated potassium channels"/>
    <property type="match status" value="1"/>
</dbReference>
<keyword evidence="4" id="KW-1185">Reference proteome</keyword>
<name>A0A564YKN6_HYMDI</name>
<organism evidence="3 4">
    <name type="scientific">Hymenolepis diminuta</name>
    <name type="common">Rat tapeworm</name>
    <dbReference type="NCBI Taxonomy" id="6216"/>
    <lineage>
        <taxon>Eukaryota</taxon>
        <taxon>Metazoa</taxon>
        <taxon>Spiralia</taxon>
        <taxon>Lophotrochozoa</taxon>
        <taxon>Platyhelminthes</taxon>
        <taxon>Cestoda</taxon>
        <taxon>Eucestoda</taxon>
        <taxon>Cyclophyllidea</taxon>
        <taxon>Hymenolepididae</taxon>
        <taxon>Hymenolepis</taxon>
    </lineage>
</organism>
<dbReference type="Gene3D" id="1.10.287.70">
    <property type="match status" value="1"/>
</dbReference>
<dbReference type="PANTHER" id="PTHR10217:SF637">
    <property type="entry name" value="EAG-LIKE K[+] CHANNEL, ISOFORM A"/>
    <property type="match status" value="1"/>
</dbReference>
<feature type="non-terminal residue" evidence="3">
    <location>
        <position position="1"/>
    </location>
</feature>
<dbReference type="Proteomes" id="UP000321570">
    <property type="component" value="Unassembled WGS sequence"/>
</dbReference>
<keyword evidence="1" id="KW-0472">Membrane</keyword>
<dbReference type="InterPro" id="IPR013099">
    <property type="entry name" value="K_chnl_dom"/>
</dbReference>
<dbReference type="InterPro" id="IPR003938">
    <property type="entry name" value="K_chnl_volt-dep_EAG/ELK/ERG"/>
</dbReference>
<dbReference type="GO" id="GO:0042391">
    <property type="term" value="P:regulation of membrane potential"/>
    <property type="evidence" value="ECO:0007669"/>
    <property type="project" value="TreeGrafter"/>
</dbReference>
<evidence type="ECO:0000259" key="2">
    <source>
        <dbReference type="Pfam" id="PF07885"/>
    </source>
</evidence>
<dbReference type="GO" id="GO:0005249">
    <property type="term" value="F:voltage-gated potassium channel activity"/>
    <property type="evidence" value="ECO:0007669"/>
    <property type="project" value="InterPro"/>
</dbReference>
<dbReference type="EMBL" id="CABIJS010000222">
    <property type="protein sequence ID" value="VUZ47114.1"/>
    <property type="molecule type" value="Genomic_DNA"/>
</dbReference>
<feature type="non-terminal residue" evidence="3">
    <location>
        <position position="103"/>
    </location>
</feature>
<dbReference type="GO" id="GO:0005886">
    <property type="term" value="C:plasma membrane"/>
    <property type="evidence" value="ECO:0007669"/>
    <property type="project" value="TreeGrafter"/>
</dbReference>
<dbReference type="Pfam" id="PF07885">
    <property type="entry name" value="Ion_trans_2"/>
    <property type="match status" value="1"/>
</dbReference>
<feature type="transmembrane region" description="Helical" evidence="1">
    <location>
        <begin position="58"/>
        <end position="82"/>
    </location>
</feature>
<evidence type="ECO:0000313" key="3">
    <source>
        <dbReference type="EMBL" id="VUZ47114.1"/>
    </source>
</evidence>
<reference evidence="3 4" key="1">
    <citation type="submission" date="2019-07" db="EMBL/GenBank/DDBJ databases">
        <authorList>
            <person name="Jastrzebski P J."/>
            <person name="Paukszto L."/>
            <person name="Jastrzebski P J."/>
        </authorList>
    </citation>
    <scope>NUCLEOTIDE SEQUENCE [LARGE SCALE GENOMIC DNA]</scope>
    <source>
        <strain evidence="3 4">WMS-il1</strain>
    </source>
</reference>
<dbReference type="PRINTS" id="PR01463">
    <property type="entry name" value="EAGCHANLFMLY"/>
</dbReference>
<proteinExistence type="predicted"/>
<dbReference type="InterPro" id="IPR050818">
    <property type="entry name" value="KCNH_animal-type"/>
</dbReference>
<sequence>ILGWLFELAHRTSSNYGVNLTGGPNRTSIYITSLYFTMSSLTSVGFGNVSPNTVNEKIFSIVSMLVGALMHAAVFGNVTTIIQRMYTRRSAYQTKNQDLKDFT</sequence>
<dbReference type="Gene3D" id="1.10.1200.260">
    <property type="match status" value="1"/>
</dbReference>
<dbReference type="PANTHER" id="PTHR10217">
    <property type="entry name" value="VOLTAGE AND LIGAND GATED POTASSIUM CHANNEL"/>
    <property type="match status" value="1"/>
</dbReference>
<evidence type="ECO:0000256" key="1">
    <source>
        <dbReference type="SAM" id="Phobius"/>
    </source>
</evidence>
<gene>
    <name evidence="3" type="ORF">WMSIL1_LOCUS6677</name>
</gene>
<feature type="domain" description="Potassium channel" evidence="2">
    <location>
        <begin position="30"/>
        <end position="83"/>
    </location>
</feature>
<keyword evidence="1" id="KW-0812">Transmembrane</keyword>
<keyword evidence="1" id="KW-1133">Transmembrane helix</keyword>
<accession>A0A564YKN6</accession>
<protein>
    <recommendedName>
        <fullName evidence="2">Potassium channel domain-containing protein</fullName>
    </recommendedName>
</protein>
<evidence type="ECO:0000313" key="4">
    <source>
        <dbReference type="Proteomes" id="UP000321570"/>
    </source>
</evidence>
<dbReference type="AlphaFoldDB" id="A0A564YKN6"/>